<reference evidence="2" key="1">
    <citation type="journal article" date="2009" name="Plant Mol. Biol.">
        <title>Insights into corn genes derived from large-scale cDNA sequencing.</title>
        <authorList>
            <person name="Alexandrov N.N."/>
            <person name="Brover V.V."/>
            <person name="Freidin S."/>
            <person name="Troukhan M.E."/>
            <person name="Tatarinova T.V."/>
            <person name="Zhang H."/>
            <person name="Swaller T.J."/>
            <person name="Lu Y.P."/>
            <person name="Bouck J."/>
            <person name="Flavell R.B."/>
            <person name="Feldmann K.A."/>
        </authorList>
    </citation>
    <scope>NUCLEOTIDE SEQUENCE</scope>
</reference>
<evidence type="ECO:0000256" key="1">
    <source>
        <dbReference type="SAM" id="MobiDB-lite"/>
    </source>
</evidence>
<accession>B6U4Z8</accession>
<protein>
    <submittedName>
        <fullName evidence="2">Uncharacterized protein</fullName>
    </submittedName>
</protein>
<proteinExistence type="evidence at transcript level"/>
<sequence length="49" mass="4749">MVVAASSSGEQASPVAQTHKSAPDAEGLVSATMSATAEALASSPKPKPP</sequence>
<dbReference type="EMBL" id="EU972313">
    <property type="protein sequence ID" value="ACG44431.1"/>
    <property type="molecule type" value="mRNA"/>
</dbReference>
<feature type="region of interest" description="Disordered" evidence="1">
    <location>
        <begin position="1"/>
        <end position="49"/>
    </location>
</feature>
<feature type="compositionally biased region" description="Polar residues" evidence="1">
    <location>
        <begin position="1"/>
        <end position="20"/>
    </location>
</feature>
<evidence type="ECO:0000313" key="2">
    <source>
        <dbReference type="EMBL" id="ACG44431.1"/>
    </source>
</evidence>
<dbReference type="AlphaFoldDB" id="B6U4Z8"/>
<name>B6U4Z8_MAIZE</name>
<organism evidence="2">
    <name type="scientific">Zea mays</name>
    <name type="common">Maize</name>
    <dbReference type="NCBI Taxonomy" id="4577"/>
    <lineage>
        <taxon>Eukaryota</taxon>
        <taxon>Viridiplantae</taxon>
        <taxon>Streptophyta</taxon>
        <taxon>Embryophyta</taxon>
        <taxon>Tracheophyta</taxon>
        <taxon>Spermatophyta</taxon>
        <taxon>Magnoliopsida</taxon>
        <taxon>Liliopsida</taxon>
        <taxon>Poales</taxon>
        <taxon>Poaceae</taxon>
        <taxon>PACMAD clade</taxon>
        <taxon>Panicoideae</taxon>
        <taxon>Andropogonodae</taxon>
        <taxon>Andropogoneae</taxon>
        <taxon>Tripsacinae</taxon>
        <taxon>Zea</taxon>
    </lineage>
</organism>